<feature type="domain" description="Protein kinase" evidence="7">
    <location>
        <begin position="1"/>
        <end position="92"/>
    </location>
</feature>
<evidence type="ECO:0000256" key="1">
    <source>
        <dbReference type="ARBA" id="ARBA00012513"/>
    </source>
</evidence>
<evidence type="ECO:0000256" key="3">
    <source>
        <dbReference type="ARBA" id="ARBA00022741"/>
    </source>
</evidence>
<gene>
    <name evidence="8" type="ORF">FHS41_007442</name>
</gene>
<proteinExistence type="predicted"/>
<dbReference type="InterPro" id="IPR000719">
    <property type="entry name" value="Prot_kinase_dom"/>
</dbReference>
<protein>
    <recommendedName>
        <fullName evidence="1">non-specific serine/threonine protein kinase</fullName>
        <ecNumber evidence="1">2.7.11.1</ecNumber>
    </recommendedName>
</protein>
<evidence type="ECO:0000256" key="6">
    <source>
        <dbReference type="SAM" id="MobiDB-lite"/>
    </source>
</evidence>
<evidence type="ECO:0000256" key="5">
    <source>
        <dbReference type="ARBA" id="ARBA00022840"/>
    </source>
</evidence>
<dbReference type="GO" id="GO:0005524">
    <property type="term" value="F:ATP binding"/>
    <property type="evidence" value="ECO:0007669"/>
    <property type="project" value="UniProtKB-KW"/>
</dbReference>
<comment type="caution">
    <text evidence="8">The sequence shown here is derived from an EMBL/GenBank/DDBJ whole genome shotgun (WGS) entry which is preliminary data.</text>
</comment>
<name>A0A7W4ZY28_9ACTN</name>
<dbReference type="PANTHER" id="PTHR43671">
    <property type="entry name" value="SERINE/THREONINE-PROTEIN KINASE NEK"/>
    <property type="match status" value="1"/>
</dbReference>
<keyword evidence="9" id="KW-1185">Reference proteome</keyword>
<accession>A0A7W4ZY28</accession>
<feature type="region of interest" description="Disordered" evidence="6">
    <location>
        <begin position="129"/>
        <end position="177"/>
    </location>
</feature>
<feature type="compositionally biased region" description="Basic and acidic residues" evidence="6">
    <location>
        <begin position="163"/>
        <end position="172"/>
    </location>
</feature>
<evidence type="ECO:0000313" key="8">
    <source>
        <dbReference type="EMBL" id="MBB3080888.1"/>
    </source>
</evidence>
<dbReference type="Gene3D" id="1.10.510.10">
    <property type="entry name" value="Transferase(Phosphotransferase) domain 1"/>
    <property type="match status" value="1"/>
</dbReference>
<keyword evidence="5" id="KW-0067">ATP-binding</keyword>
<dbReference type="PANTHER" id="PTHR43671:SF13">
    <property type="entry name" value="SERINE_THREONINE-PROTEIN KINASE NEK2"/>
    <property type="match status" value="1"/>
</dbReference>
<dbReference type="PROSITE" id="PS50011">
    <property type="entry name" value="PROTEIN_KINASE_DOM"/>
    <property type="match status" value="1"/>
</dbReference>
<reference evidence="8 9" key="1">
    <citation type="submission" date="2020-08" db="EMBL/GenBank/DDBJ databases">
        <title>Genomic Encyclopedia of Type Strains, Phase III (KMG-III): the genomes of soil and plant-associated and newly described type strains.</title>
        <authorList>
            <person name="Whitman W."/>
        </authorList>
    </citation>
    <scope>NUCLEOTIDE SEQUENCE [LARGE SCALE GENOMIC DNA]</scope>
    <source>
        <strain evidence="8 9">CECT 3237</strain>
    </source>
</reference>
<keyword evidence="4" id="KW-0418">Kinase</keyword>
<evidence type="ECO:0000256" key="4">
    <source>
        <dbReference type="ARBA" id="ARBA00022777"/>
    </source>
</evidence>
<sequence length="242" mass="25114">MTWGSGWSAAEYGAGSDSLGCALYELLTGRPPFTGATSLAVVQQHVDVTSTPPHQLRLEIPAPLAHYVLRLLVMDPAQRPTADQAAAWPANLAEPPGQPVTADASRSHAASAPAGGIVFAISAAVGAALSSHGGGASPNPPRTTPPATARSAPVTGNGYDEEEAKKQAERRIPRDRHRGLDGRVTACLRQRIGALAGTNAGGCHAWREREAGAVRGRRRCLVANPAATHGCRSANTGASRYR</sequence>
<evidence type="ECO:0000259" key="7">
    <source>
        <dbReference type="PROSITE" id="PS50011"/>
    </source>
</evidence>
<keyword evidence="2" id="KW-0808">Transferase</keyword>
<dbReference type="RefSeq" id="WP_184599017.1">
    <property type="nucleotide sequence ID" value="NZ_BMUP01000002.1"/>
</dbReference>
<dbReference type="SUPFAM" id="SSF56112">
    <property type="entry name" value="Protein kinase-like (PK-like)"/>
    <property type="match status" value="1"/>
</dbReference>
<dbReference type="Proteomes" id="UP000572907">
    <property type="component" value="Unassembled WGS sequence"/>
</dbReference>
<evidence type="ECO:0000313" key="9">
    <source>
        <dbReference type="Proteomes" id="UP000572907"/>
    </source>
</evidence>
<keyword evidence="3" id="KW-0547">Nucleotide-binding</keyword>
<evidence type="ECO:0000256" key="2">
    <source>
        <dbReference type="ARBA" id="ARBA00022679"/>
    </source>
</evidence>
<dbReference type="InterPro" id="IPR011009">
    <property type="entry name" value="Kinase-like_dom_sf"/>
</dbReference>
<dbReference type="AlphaFoldDB" id="A0A7W4ZY28"/>
<organism evidence="8 9">
    <name type="scientific">Streptomyces violarus</name>
    <dbReference type="NCBI Taxonomy" id="67380"/>
    <lineage>
        <taxon>Bacteria</taxon>
        <taxon>Bacillati</taxon>
        <taxon>Actinomycetota</taxon>
        <taxon>Actinomycetes</taxon>
        <taxon>Kitasatosporales</taxon>
        <taxon>Streptomycetaceae</taxon>
        <taxon>Streptomyces</taxon>
    </lineage>
</organism>
<dbReference type="GO" id="GO:0004674">
    <property type="term" value="F:protein serine/threonine kinase activity"/>
    <property type="evidence" value="ECO:0007669"/>
    <property type="project" value="UniProtKB-EC"/>
</dbReference>
<dbReference type="EMBL" id="JACHXE010000010">
    <property type="protein sequence ID" value="MBB3080888.1"/>
    <property type="molecule type" value="Genomic_DNA"/>
</dbReference>
<feature type="compositionally biased region" description="Low complexity" evidence="6">
    <location>
        <begin position="145"/>
        <end position="155"/>
    </location>
</feature>
<dbReference type="EC" id="2.7.11.1" evidence="1"/>
<dbReference type="InterPro" id="IPR050660">
    <property type="entry name" value="NEK_Ser/Thr_kinase"/>
</dbReference>